<evidence type="ECO:0000313" key="3">
    <source>
        <dbReference type="Proteomes" id="UP000001685"/>
    </source>
</evidence>
<reference evidence="3" key="1">
    <citation type="journal article" date="2008" name="J. Bacteriol.">
        <title>Genome sequence of the streptomycin-producing microorganism Streptomyces griseus IFO 13350.</title>
        <authorList>
            <person name="Ohnishi Y."/>
            <person name="Ishikawa J."/>
            <person name="Hara H."/>
            <person name="Suzuki H."/>
            <person name="Ikenoya M."/>
            <person name="Ikeda H."/>
            <person name="Yamashita A."/>
            <person name="Hattori M."/>
            <person name="Horinouchi S."/>
        </authorList>
    </citation>
    <scope>NUCLEOTIDE SEQUENCE [LARGE SCALE GENOMIC DNA]</scope>
    <source>
        <strain evidence="3">JCM 4626 / NBRC 13350</strain>
    </source>
</reference>
<dbReference type="Pfam" id="PF13546">
    <property type="entry name" value="DDE_5"/>
    <property type="match status" value="1"/>
</dbReference>
<dbReference type="PANTHER" id="PTHR33627:SF1">
    <property type="entry name" value="TRANSPOSASE"/>
    <property type="match status" value="1"/>
</dbReference>
<dbReference type="AlphaFoldDB" id="B1W5Q6"/>
<dbReference type="InterPro" id="IPR038721">
    <property type="entry name" value="IS701-like_DDE_dom"/>
</dbReference>
<sequence>MPEQPALDPELCARLFGALRRASQRSKAEQYVHSLLALRGRKTLRNIATQFDGAAAQQSVHHFISTSPWEWMPIRHALARQVQRTLAPEAWVIKPTAIPKVGSHSIGVDQQYLPRLGHTFNGQHAVGAWLASDRSAVPVDWRLQLTGRWLEDDPLRRRAGIPDDETAGTLEAGIRNSVAQVVLPGGMPAAPVVVDVDGIDAVALARHLSAMGLAYLVRLDPQAQLCLDRAKLPKFSDRARTAGELVASMTRFRHRVNPGGDLTTAVAIPVVAPGAWAEGMLLVGEWRDVAADMRLWLTTADPPPLPTLLRLARLSSVVARDFDAISEGVGMTDFVGRSFPGWHRHITLSSVAHLVAVQVRGEVNRSSPKAAG</sequence>
<dbReference type="PANTHER" id="PTHR33627">
    <property type="entry name" value="TRANSPOSASE"/>
    <property type="match status" value="1"/>
</dbReference>
<dbReference type="Proteomes" id="UP000001685">
    <property type="component" value="Chromosome"/>
</dbReference>
<dbReference type="PATRIC" id="fig|455632.4.peg.6544"/>
<dbReference type="KEGG" id="sgr:SGR_6384"/>
<dbReference type="EMBL" id="AP009493">
    <property type="protein sequence ID" value="BAG23213.1"/>
    <property type="molecule type" value="Genomic_DNA"/>
</dbReference>
<organism evidence="2 3">
    <name type="scientific">Streptomyces griseus subsp. griseus (strain JCM 4626 / CBS 651.72 / NBRC 13350 / KCC S-0626 / ISP 5235)</name>
    <dbReference type="NCBI Taxonomy" id="455632"/>
    <lineage>
        <taxon>Bacteria</taxon>
        <taxon>Bacillati</taxon>
        <taxon>Actinomycetota</taxon>
        <taxon>Actinomycetes</taxon>
        <taxon>Kitasatosporales</taxon>
        <taxon>Streptomycetaceae</taxon>
        <taxon>Streptomyces</taxon>
    </lineage>
</organism>
<dbReference type="RefSeq" id="WP_012381900.1">
    <property type="nucleotide sequence ID" value="NC_010572.1"/>
</dbReference>
<proteinExistence type="predicted"/>
<name>B1W5Q6_STRGG</name>
<gene>
    <name evidence="2" type="ordered locus">SGR_6384</name>
</gene>
<protein>
    <submittedName>
        <fullName evidence="2">TylR-like regulatory protein</fullName>
    </submittedName>
</protein>
<evidence type="ECO:0000259" key="1">
    <source>
        <dbReference type="Pfam" id="PF13546"/>
    </source>
</evidence>
<accession>B1W5Q6</accession>
<dbReference type="InterPro" id="IPR039365">
    <property type="entry name" value="IS701-like"/>
</dbReference>
<evidence type="ECO:0000313" key="2">
    <source>
        <dbReference type="EMBL" id="BAG23213.1"/>
    </source>
</evidence>
<dbReference type="HOGENOM" id="CLU_033141_3_1_11"/>
<feature type="domain" description="Transposase IS701-like DDE" evidence="1">
    <location>
        <begin position="14"/>
        <end position="236"/>
    </location>
</feature>
<dbReference type="eggNOG" id="COG5659">
    <property type="taxonomic scope" value="Bacteria"/>
</dbReference>